<evidence type="ECO:0000256" key="2">
    <source>
        <dbReference type="ARBA" id="ARBA00022664"/>
    </source>
</evidence>
<dbReference type="GO" id="GO:0071006">
    <property type="term" value="C:U2-type catalytic step 1 spliceosome"/>
    <property type="evidence" value="ECO:0007669"/>
    <property type="project" value="UniProtKB-UniRule"/>
</dbReference>
<sequence>MSERKVLQKYYPPDFDPAKLERRQKGPKSTGLKVQTVRLMAPFSMKCLACGEYIYKGRKFNARKETTEEKYYAITIYRFYIRCTRCSAEITFRTDPKHMDYECERGAKRNFEVWRERVLNEETDEERLDRLEREELERDKMVELEKKTDEARTEMAVADALDERRMVNARRERVDTEGSAIVGARPADIDTERERIEREIEDEAKRAFMSATGERVRRLDLDSAIEVDEVEDEDERRVDSTRTSSEDSASAVMPPPLVPSFQRKVKEKKAPSLLMGIKRKGFVAGPGMGMGMGLGLVGYGDDGEDD</sequence>
<keyword evidence="7 8" id="KW-0539">Nucleus</keyword>
<evidence type="ECO:0000256" key="7">
    <source>
        <dbReference type="ARBA" id="ARBA00023242"/>
    </source>
</evidence>
<comment type="subcellular location">
    <subcellularLocation>
        <location evidence="1 8">Nucleus</location>
    </subcellularLocation>
</comment>
<dbReference type="Pfam" id="PF04502">
    <property type="entry name" value="Saf4_Yju2"/>
    <property type="match status" value="1"/>
</dbReference>
<dbReference type="AlphaFoldDB" id="A0AAN7W278"/>
<dbReference type="EMBL" id="JAVRQU010000015">
    <property type="protein sequence ID" value="KAK5694662.1"/>
    <property type="molecule type" value="Genomic_DNA"/>
</dbReference>
<keyword evidence="4 8" id="KW-0747">Spliceosome</keyword>
<proteinExistence type="inferred from homology"/>
<feature type="binding site" evidence="8">
    <location>
        <position position="86"/>
    </location>
    <ligand>
        <name>Zn(2+)</name>
        <dbReference type="ChEBI" id="CHEBI:29105"/>
    </ligand>
</feature>
<keyword evidence="2" id="KW-0507">mRNA processing</keyword>
<comment type="function">
    <text evidence="8">Part of the spliceosome which catalyzes two sequential transesterification reactions, first the excision of the non-coding intron from pre-mRNA and then the ligation of the coding exons to form the mature mRNA. Plays a role in stabilizing the structure of the spliceosome catalytic core and docking of the branch helix into the active site, producing 5'-exon and lariat intron-3'-intermediates.</text>
</comment>
<feature type="binding site" evidence="8">
    <location>
        <position position="47"/>
    </location>
    <ligand>
        <name>Zn(2+)</name>
        <dbReference type="ChEBI" id="CHEBI:29105"/>
    </ligand>
</feature>
<feature type="coiled-coil region" evidence="9">
    <location>
        <begin position="119"/>
        <end position="154"/>
    </location>
</feature>
<dbReference type="InterPro" id="IPR043701">
    <property type="entry name" value="Yju2"/>
</dbReference>
<dbReference type="PANTHER" id="PTHR12111">
    <property type="entry name" value="SPLICING FACTOR YJU2"/>
    <property type="match status" value="1"/>
</dbReference>
<comment type="caution">
    <text evidence="11">The sequence shown here is derived from an EMBL/GenBank/DDBJ whole genome shotgun (WGS) entry which is preliminary data.</text>
</comment>
<comment type="similarity">
    <text evidence="8">Belongs to the CWC16 family. YJU2 subfamily.</text>
</comment>
<evidence type="ECO:0000313" key="11">
    <source>
        <dbReference type="EMBL" id="KAK5694662.1"/>
    </source>
</evidence>
<feature type="binding site" evidence="8">
    <location>
        <position position="50"/>
    </location>
    <ligand>
        <name>Zn(2+)</name>
        <dbReference type="ChEBI" id="CHEBI:29105"/>
    </ligand>
</feature>
<name>A0AAN7W278_9PEZI</name>
<evidence type="ECO:0000256" key="9">
    <source>
        <dbReference type="SAM" id="Coils"/>
    </source>
</evidence>
<evidence type="ECO:0000256" key="8">
    <source>
        <dbReference type="HAMAP-Rule" id="MF_03226"/>
    </source>
</evidence>
<feature type="binding site" evidence="8">
    <location>
        <position position="83"/>
    </location>
    <ligand>
        <name>Zn(2+)</name>
        <dbReference type="ChEBI" id="CHEBI:29105"/>
    </ligand>
</feature>
<evidence type="ECO:0000256" key="4">
    <source>
        <dbReference type="ARBA" id="ARBA00022728"/>
    </source>
</evidence>
<evidence type="ECO:0000313" key="12">
    <source>
        <dbReference type="Proteomes" id="UP001310594"/>
    </source>
</evidence>
<evidence type="ECO:0000256" key="6">
    <source>
        <dbReference type="ARBA" id="ARBA00023187"/>
    </source>
</evidence>
<feature type="region of interest" description="Disordered" evidence="10">
    <location>
        <begin position="229"/>
        <end position="264"/>
    </location>
</feature>
<evidence type="ECO:0000256" key="3">
    <source>
        <dbReference type="ARBA" id="ARBA00022723"/>
    </source>
</evidence>
<dbReference type="GO" id="GO:0000349">
    <property type="term" value="P:generation of catalytic spliceosome for first transesterification step"/>
    <property type="evidence" value="ECO:0007669"/>
    <property type="project" value="UniProtKB-UniRule"/>
</dbReference>
<accession>A0AAN7W278</accession>
<gene>
    <name evidence="11" type="primary">cwf16</name>
    <name evidence="11" type="ORF">LTR97_009252</name>
</gene>
<reference evidence="11" key="1">
    <citation type="submission" date="2023-08" db="EMBL/GenBank/DDBJ databases">
        <title>Black Yeasts Isolated from many extreme environments.</title>
        <authorList>
            <person name="Coleine C."/>
            <person name="Stajich J.E."/>
            <person name="Selbmann L."/>
        </authorList>
    </citation>
    <scope>NUCLEOTIDE SEQUENCE</scope>
    <source>
        <strain evidence="11">CCFEE 5810</strain>
    </source>
</reference>
<dbReference type="GO" id="GO:0046872">
    <property type="term" value="F:metal ion binding"/>
    <property type="evidence" value="ECO:0007669"/>
    <property type="project" value="UniProtKB-KW"/>
</dbReference>
<evidence type="ECO:0000256" key="5">
    <source>
        <dbReference type="ARBA" id="ARBA00022833"/>
    </source>
</evidence>
<dbReference type="Proteomes" id="UP001310594">
    <property type="component" value="Unassembled WGS sequence"/>
</dbReference>
<keyword evidence="3 8" id="KW-0479">Metal-binding</keyword>
<comment type="subunit">
    <text evidence="8">Component of the spliceosome. Present in the activated B complex, the catalytically activated B* complex which catalyzes the branching, the catalytic step 1 C complex catalyzing the exon ligation, and the postcatalytic P complex containing the ligated exons (mRNA) and the excised lariat intron.</text>
</comment>
<keyword evidence="9" id="KW-0175">Coiled coil</keyword>
<dbReference type="InterPro" id="IPR007590">
    <property type="entry name" value="Saf4/Yju2"/>
</dbReference>
<dbReference type="PANTHER" id="PTHR12111:SF1">
    <property type="entry name" value="SPLICING FACTOR YJU2"/>
    <property type="match status" value="1"/>
</dbReference>
<protein>
    <recommendedName>
        <fullName evidence="8">Splicing factor YJU2</fullName>
    </recommendedName>
</protein>
<evidence type="ECO:0000256" key="10">
    <source>
        <dbReference type="SAM" id="MobiDB-lite"/>
    </source>
</evidence>
<keyword evidence="6" id="KW-0508">mRNA splicing</keyword>
<keyword evidence="5 8" id="KW-0862">Zinc</keyword>
<dbReference type="HAMAP" id="MF_03226">
    <property type="entry name" value="YJU2"/>
    <property type="match status" value="1"/>
</dbReference>
<evidence type="ECO:0000256" key="1">
    <source>
        <dbReference type="ARBA" id="ARBA00004123"/>
    </source>
</evidence>
<feature type="region of interest" description="Disordered" evidence="10">
    <location>
        <begin position="12"/>
        <end position="31"/>
    </location>
</feature>
<organism evidence="11 12">
    <name type="scientific">Elasticomyces elasticus</name>
    <dbReference type="NCBI Taxonomy" id="574655"/>
    <lineage>
        <taxon>Eukaryota</taxon>
        <taxon>Fungi</taxon>
        <taxon>Dikarya</taxon>
        <taxon>Ascomycota</taxon>
        <taxon>Pezizomycotina</taxon>
        <taxon>Dothideomycetes</taxon>
        <taxon>Dothideomycetidae</taxon>
        <taxon>Mycosphaerellales</taxon>
        <taxon>Teratosphaeriaceae</taxon>
        <taxon>Elasticomyces</taxon>
    </lineage>
</organism>